<accession>A0ABQ9F607</accession>
<protein>
    <recommendedName>
        <fullName evidence="2">EGF-like domain-containing protein</fullName>
    </recommendedName>
</protein>
<dbReference type="InterPro" id="IPR000742">
    <property type="entry name" value="EGF"/>
</dbReference>
<feature type="disulfide bond" evidence="1">
    <location>
        <begin position="47"/>
        <end position="56"/>
    </location>
</feature>
<comment type="caution">
    <text evidence="3">The sequence shown here is derived from an EMBL/GenBank/DDBJ whole genome shotgun (WGS) entry which is preliminary data.</text>
</comment>
<sequence>MFYEALKFHDITIVTVNNIIVKIHECLSSPCVHGTCVSLVNKYECRCSWDAFGVNCEYYLKLKV</sequence>
<dbReference type="CDD" id="cd00054">
    <property type="entry name" value="EGF_CA"/>
    <property type="match status" value="1"/>
</dbReference>
<dbReference type="Gene3D" id="2.10.25.10">
    <property type="entry name" value="Laminin"/>
    <property type="match status" value="1"/>
</dbReference>
<evidence type="ECO:0000256" key="1">
    <source>
        <dbReference type="PROSITE-ProRule" id="PRU00076"/>
    </source>
</evidence>
<proteinExistence type="predicted"/>
<reference evidence="3 4" key="1">
    <citation type="submission" date="2022-12" db="EMBL/GenBank/DDBJ databases">
        <title>Chromosome-level genome of Tegillarca granosa.</title>
        <authorList>
            <person name="Kim J."/>
        </authorList>
    </citation>
    <scope>NUCLEOTIDE SEQUENCE [LARGE SCALE GENOMIC DNA]</scope>
    <source>
        <strain evidence="3">Teg-2019</strain>
        <tissue evidence="3">Adductor muscle</tissue>
    </source>
</reference>
<keyword evidence="4" id="KW-1185">Reference proteome</keyword>
<dbReference type="Proteomes" id="UP001217089">
    <property type="component" value="Unassembled WGS sequence"/>
</dbReference>
<dbReference type="PROSITE" id="PS00022">
    <property type="entry name" value="EGF_1"/>
    <property type="match status" value="1"/>
</dbReference>
<evidence type="ECO:0000313" key="3">
    <source>
        <dbReference type="EMBL" id="KAJ8312802.1"/>
    </source>
</evidence>
<dbReference type="SUPFAM" id="SSF57196">
    <property type="entry name" value="EGF/Laminin"/>
    <property type="match status" value="1"/>
</dbReference>
<keyword evidence="1" id="KW-1015">Disulfide bond</keyword>
<evidence type="ECO:0000313" key="4">
    <source>
        <dbReference type="Proteomes" id="UP001217089"/>
    </source>
</evidence>
<feature type="domain" description="EGF-like" evidence="2">
    <location>
        <begin position="22"/>
        <end position="57"/>
    </location>
</feature>
<keyword evidence="1" id="KW-0245">EGF-like domain</keyword>
<comment type="caution">
    <text evidence="1">Lacks conserved residue(s) required for the propagation of feature annotation.</text>
</comment>
<dbReference type="PROSITE" id="PS50026">
    <property type="entry name" value="EGF_3"/>
    <property type="match status" value="1"/>
</dbReference>
<name>A0ABQ9F607_TEGGR</name>
<dbReference type="SMART" id="SM00181">
    <property type="entry name" value="EGF"/>
    <property type="match status" value="1"/>
</dbReference>
<gene>
    <name evidence="3" type="ORF">KUTeg_010175</name>
</gene>
<evidence type="ECO:0000259" key="2">
    <source>
        <dbReference type="PROSITE" id="PS50026"/>
    </source>
</evidence>
<feature type="disulfide bond" evidence="1">
    <location>
        <begin position="26"/>
        <end position="36"/>
    </location>
</feature>
<dbReference type="EMBL" id="JARBDR010000440">
    <property type="protein sequence ID" value="KAJ8312802.1"/>
    <property type="molecule type" value="Genomic_DNA"/>
</dbReference>
<organism evidence="3 4">
    <name type="scientific">Tegillarca granosa</name>
    <name type="common">Malaysian cockle</name>
    <name type="synonym">Anadara granosa</name>
    <dbReference type="NCBI Taxonomy" id="220873"/>
    <lineage>
        <taxon>Eukaryota</taxon>
        <taxon>Metazoa</taxon>
        <taxon>Spiralia</taxon>
        <taxon>Lophotrochozoa</taxon>
        <taxon>Mollusca</taxon>
        <taxon>Bivalvia</taxon>
        <taxon>Autobranchia</taxon>
        <taxon>Pteriomorphia</taxon>
        <taxon>Arcoida</taxon>
        <taxon>Arcoidea</taxon>
        <taxon>Arcidae</taxon>
        <taxon>Tegillarca</taxon>
    </lineage>
</organism>